<evidence type="ECO:0000256" key="6">
    <source>
        <dbReference type="ARBA" id="ARBA00022737"/>
    </source>
</evidence>
<evidence type="ECO:0000256" key="14">
    <source>
        <dbReference type="SAM" id="Phobius"/>
    </source>
</evidence>
<evidence type="ECO:0000313" key="17">
    <source>
        <dbReference type="Proteomes" id="UP000189704"/>
    </source>
</evidence>
<evidence type="ECO:0000256" key="8">
    <source>
        <dbReference type="ARBA" id="ARBA00022889"/>
    </source>
</evidence>
<dbReference type="PANTHER" id="PTHR12011:SF348">
    <property type="entry name" value="ADHESION G PROTEIN-COUPLED RECEPTOR E5"/>
    <property type="match status" value="1"/>
</dbReference>
<keyword evidence="5" id="KW-0732">Signal</keyword>
<evidence type="ECO:0000259" key="16">
    <source>
        <dbReference type="PROSITE" id="PS50221"/>
    </source>
</evidence>
<comment type="subcellular location">
    <subcellularLocation>
        <location evidence="1">Cell membrane</location>
        <topology evidence="1">Multi-pass membrane protein</topology>
    </subcellularLocation>
</comment>
<evidence type="ECO:0000256" key="12">
    <source>
        <dbReference type="ARBA" id="ARBA00023180"/>
    </source>
</evidence>
<dbReference type="Proteomes" id="UP000189704">
    <property type="component" value="Unplaced"/>
</dbReference>
<dbReference type="Gene3D" id="2.60.220.50">
    <property type="match status" value="1"/>
</dbReference>
<feature type="non-terminal residue" evidence="18">
    <location>
        <position position="362"/>
    </location>
</feature>
<evidence type="ECO:0000256" key="7">
    <source>
        <dbReference type="ARBA" id="ARBA00022837"/>
    </source>
</evidence>
<dbReference type="KEGG" id="csyr:103265229"/>
<dbReference type="CDD" id="cd00054">
    <property type="entry name" value="EGF_CA"/>
    <property type="match status" value="1"/>
</dbReference>
<dbReference type="GO" id="GO:0005886">
    <property type="term" value="C:plasma membrane"/>
    <property type="evidence" value="ECO:0007669"/>
    <property type="project" value="UniProtKB-SubCell"/>
</dbReference>
<dbReference type="RefSeq" id="XP_008061122.1">
    <property type="nucleotide sequence ID" value="XM_008062931.1"/>
</dbReference>
<dbReference type="SMART" id="SM00179">
    <property type="entry name" value="EGF_CA"/>
    <property type="match status" value="1"/>
</dbReference>
<comment type="caution">
    <text evidence="13">Lacks conserved residue(s) required for the propagation of feature annotation.</text>
</comment>
<dbReference type="InterPro" id="IPR000203">
    <property type="entry name" value="GPS"/>
</dbReference>
<keyword evidence="4 14" id="KW-0812">Transmembrane</keyword>
<dbReference type="PRINTS" id="PR01278">
    <property type="entry name" value="CD97PROTEIN"/>
</dbReference>
<dbReference type="InterPro" id="IPR057244">
    <property type="entry name" value="GAIN_B"/>
</dbReference>
<accession>A0A1U7U772</accession>
<organism evidence="17 18">
    <name type="scientific">Carlito syrichta</name>
    <name type="common">Philippine tarsier</name>
    <name type="synonym">Tarsius syrichta</name>
    <dbReference type="NCBI Taxonomy" id="1868482"/>
    <lineage>
        <taxon>Eukaryota</taxon>
        <taxon>Metazoa</taxon>
        <taxon>Chordata</taxon>
        <taxon>Craniata</taxon>
        <taxon>Vertebrata</taxon>
        <taxon>Euteleostomi</taxon>
        <taxon>Mammalia</taxon>
        <taxon>Eutheria</taxon>
        <taxon>Euarchontoglires</taxon>
        <taxon>Primates</taxon>
        <taxon>Haplorrhini</taxon>
        <taxon>Tarsiiformes</taxon>
        <taxon>Tarsiidae</taxon>
        <taxon>Carlito</taxon>
    </lineage>
</organism>
<evidence type="ECO:0000256" key="1">
    <source>
        <dbReference type="ARBA" id="ARBA00004651"/>
    </source>
</evidence>
<feature type="transmembrane region" description="Helical" evidence="14">
    <location>
        <begin position="308"/>
        <end position="327"/>
    </location>
</feature>
<dbReference type="PANTHER" id="PTHR12011">
    <property type="entry name" value="ADHESION G-PROTEIN COUPLED RECEPTOR"/>
    <property type="match status" value="1"/>
</dbReference>
<dbReference type="InterPro" id="IPR000152">
    <property type="entry name" value="EGF-type_Asp/Asn_hydroxyl_site"/>
</dbReference>
<evidence type="ECO:0000256" key="4">
    <source>
        <dbReference type="ARBA" id="ARBA00022692"/>
    </source>
</evidence>
<dbReference type="SMART" id="SM00303">
    <property type="entry name" value="GPS"/>
    <property type="match status" value="1"/>
</dbReference>
<evidence type="ECO:0000256" key="2">
    <source>
        <dbReference type="ARBA" id="ARBA00022475"/>
    </source>
</evidence>
<dbReference type="AlphaFoldDB" id="A0A1U7U772"/>
<reference evidence="18" key="1">
    <citation type="submission" date="2025-08" db="UniProtKB">
        <authorList>
            <consortium name="RefSeq"/>
        </authorList>
    </citation>
    <scope>IDENTIFICATION</scope>
</reference>
<gene>
    <name evidence="18" type="primary">LOC103265229</name>
</gene>
<evidence type="ECO:0000256" key="10">
    <source>
        <dbReference type="ARBA" id="ARBA00023136"/>
    </source>
</evidence>
<dbReference type="GO" id="GO:0007189">
    <property type="term" value="P:adenylate cyclase-activating G protein-coupled receptor signaling pathway"/>
    <property type="evidence" value="ECO:0007669"/>
    <property type="project" value="TreeGrafter"/>
</dbReference>
<evidence type="ECO:0000256" key="5">
    <source>
        <dbReference type="ARBA" id="ARBA00022729"/>
    </source>
</evidence>
<keyword evidence="3 13" id="KW-0245">EGF-like domain</keyword>
<dbReference type="GeneID" id="103265229"/>
<dbReference type="InterPro" id="IPR049883">
    <property type="entry name" value="NOTCH1_EGF-like"/>
</dbReference>
<proteinExistence type="predicted"/>
<keyword evidence="11" id="KW-1015">Disulfide bond</keyword>
<keyword evidence="17" id="KW-1185">Reference proteome</keyword>
<dbReference type="Pfam" id="PF00002">
    <property type="entry name" value="7tm_2"/>
    <property type="match status" value="1"/>
</dbReference>
<dbReference type="FunFam" id="2.10.25.10:FF:000269">
    <property type="entry name" value="Adhesion G protein-coupled receptor E2"/>
    <property type="match status" value="1"/>
</dbReference>
<keyword evidence="6" id="KW-0677">Repeat</keyword>
<dbReference type="InterPro" id="IPR000832">
    <property type="entry name" value="GPCR_2_secretin-like"/>
</dbReference>
<feature type="non-terminal residue" evidence="18">
    <location>
        <position position="1"/>
    </location>
</feature>
<protein>
    <submittedName>
        <fullName evidence="18">CD97 antigen-like</fullName>
    </submittedName>
</protein>
<feature type="domain" description="GAIN-B" evidence="16">
    <location>
        <begin position="107"/>
        <end position="298"/>
    </location>
</feature>
<dbReference type="PROSITE" id="PS00010">
    <property type="entry name" value="ASX_HYDROXYL"/>
    <property type="match status" value="1"/>
</dbReference>
<evidence type="ECO:0000256" key="3">
    <source>
        <dbReference type="ARBA" id="ARBA00022536"/>
    </source>
</evidence>
<keyword evidence="9 14" id="KW-1133">Transmembrane helix</keyword>
<dbReference type="InterPro" id="IPR001881">
    <property type="entry name" value="EGF-like_Ca-bd_dom"/>
</dbReference>
<feature type="domain" description="EGF-like" evidence="15">
    <location>
        <begin position="1"/>
        <end position="38"/>
    </location>
</feature>
<evidence type="ECO:0000256" key="9">
    <source>
        <dbReference type="ARBA" id="ARBA00022989"/>
    </source>
</evidence>
<dbReference type="Pfam" id="PF07645">
    <property type="entry name" value="EGF_CA"/>
    <property type="match status" value="1"/>
</dbReference>
<keyword evidence="12" id="KW-0325">Glycoprotein</keyword>
<evidence type="ECO:0000259" key="15">
    <source>
        <dbReference type="PROSITE" id="PS50026"/>
    </source>
</evidence>
<dbReference type="Gene3D" id="1.20.1070.10">
    <property type="entry name" value="Rhodopsin 7-helix transmembrane proteins"/>
    <property type="match status" value="1"/>
</dbReference>
<dbReference type="GO" id="GO:0005509">
    <property type="term" value="F:calcium ion binding"/>
    <property type="evidence" value="ECO:0007669"/>
    <property type="project" value="InterPro"/>
</dbReference>
<evidence type="ECO:0000313" key="18">
    <source>
        <dbReference type="RefSeq" id="XP_008061122.1"/>
    </source>
</evidence>
<keyword evidence="8" id="KW-0130">Cell adhesion</keyword>
<keyword evidence="7" id="KW-0106">Calcium</keyword>
<keyword evidence="2" id="KW-1003">Cell membrane</keyword>
<dbReference type="SMART" id="SM00181">
    <property type="entry name" value="EGF"/>
    <property type="match status" value="1"/>
</dbReference>
<dbReference type="GO" id="GO:0007155">
    <property type="term" value="P:cell adhesion"/>
    <property type="evidence" value="ECO:0007669"/>
    <property type="project" value="UniProtKB-KW"/>
</dbReference>
<feature type="transmembrane region" description="Helical" evidence="14">
    <location>
        <begin position="339"/>
        <end position="356"/>
    </location>
</feature>
<dbReference type="SUPFAM" id="SSF57196">
    <property type="entry name" value="EGF/Laminin"/>
    <property type="match status" value="1"/>
</dbReference>
<evidence type="ECO:0000256" key="13">
    <source>
        <dbReference type="PROSITE-ProRule" id="PRU00076"/>
    </source>
</evidence>
<dbReference type="OrthoDB" id="1100386at2759"/>
<dbReference type="GO" id="GO:0004930">
    <property type="term" value="F:G protein-coupled receptor activity"/>
    <property type="evidence" value="ECO:0007669"/>
    <property type="project" value="InterPro"/>
</dbReference>
<sequence length="362" mass="39174">VDECSSGQHRCHNSTICVNTVGSYMCRCGPGWKPKPGLQNNKNTTVCEEVPFPTWTPPTGISSQTLSHFFDQVKALGGTFKPGSADSTLQNLVKLVDELMEAPGDLKDLSPPTRHRVATQLLSGLEDTLRFLAKTLTAGPFTYHSPSDTGPTLVGLLSSRNMGVLLEDASLELDPEKLAELKDTHDVSDLRVRPSLLSAVNSVFLSNNNTESLASHVTFAFSHLESPGGEQVTNPPHGPCSHVPSQELVCAFWKRDKNGSGHWATKGCWKRGSQNGSTTCQCNHLSSFAILVAHYDVKDASLALITKVGLTLSLVCLLLCIFTFLLVRPIQGSRTTIHLHLCICLFVGSTIFLAGIENDGHQ</sequence>
<dbReference type="Gene3D" id="2.10.25.10">
    <property type="entry name" value="Laminin"/>
    <property type="match status" value="1"/>
</dbReference>
<dbReference type="InterPro" id="IPR003056">
    <property type="entry name" value="GPCR_2_ADGRE2_ADGRE5"/>
</dbReference>
<dbReference type="Pfam" id="PF01825">
    <property type="entry name" value="GPS"/>
    <property type="match status" value="1"/>
</dbReference>
<keyword evidence="10 14" id="KW-0472">Membrane</keyword>
<dbReference type="InterPro" id="IPR046338">
    <property type="entry name" value="GAIN_dom_sf"/>
</dbReference>
<dbReference type="PROSITE" id="PS50026">
    <property type="entry name" value="EGF_3"/>
    <property type="match status" value="1"/>
</dbReference>
<dbReference type="InterPro" id="IPR000742">
    <property type="entry name" value="EGF"/>
</dbReference>
<evidence type="ECO:0000256" key="11">
    <source>
        <dbReference type="ARBA" id="ARBA00023157"/>
    </source>
</evidence>
<name>A0A1U7U772_CARSF</name>
<dbReference type="PROSITE" id="PS50221">
    <property type="entry name" value="GAIN_B"/>
    <property type="match status" value="1"/>
</dbReference>